<sequence>MFSTDQKSEIDAARAAWSQTRRDTVPAVEEALYQPEPVLGSGFVRLIDYMGGDAAIVQGARVSYGKGTRSISDDRGLIRYLMRNRHTSPFELAVAKFHVRAPIFVTRQWFRHRTASINEYSARYSVLEKEFYFPRAEDIARQSASNKQGRGESLPPDAAEHVLALLREDASRCYDHYLEMLNQDEAGNAIDPGRPVVARELARMTLPVNVMTQFYWQINLWNLLHFLRLRADAHAQYEIRAYADAILGLVERWVPQTFEAFRDYMQEAALLSGPALRALRGVLAGEQVDLQAAGLSKREAAELLALLPEIGPRLR</sequence>
<feature type="active site" description="Involved in ionization of N3 of dUMP, leading to its activation" evidence="1">
    <location>
        <position position="230"/>
    </location>
</feature>
<comment type="caution">
    <text evidence="1">Lacks conserved residue(s) required for the propagation of feature annotation.</text>
</comment>
<dbReference type="NCBIfam" id="TIGR02170">
    <property type="entry name" value="thyX"/>
    <property type="match status" value="1"/>
</dbReference>
<gene>
    <name evidence="1" type="primary">thyX</name>
    <name evidence="2" type="ORF">HUK84_09980</name>
</gene>
<dbReference type="Gene3D" id="3.30.1360.170">
    <property type="match status" value="1"/>
</dbReference>
<dbReference type="Proteomes" id="UP000534870">
    <property type="component" value="Unassembled WGS sequence"/>
</dbReference>
<proteinExistence type="inferred from homology"/>
<organism evidence="2 3">
    <name type="scientific">Nguyenibacter vanlangensis</name>
    <dbReference type="NCBI Taxonomy" id="1216886"/>
    <lineage>
        <taxon>Bacteria</taxon>
        <taxon>Pseudomonadati</taxon>
        <taxon>Pseudomonadota</taxon>
        <taxon>Alphaproteobacteria</taxon>
        <taxon>Acetobacterales</taxon>
        <taxon>Acetobacteraceae</taxon>
        <taxon>Nguyenibacter</taxon>
    </lineage>
</organism>
<dbReference type="CDD" id="cd20175">
    <property type="entry name" value="ThyX"/>
    <property type="match status" value="1"/>
</dbReference>
<comment type="cofactor">
    <cofactor evidence="1">
        <name>FAD</name>
        <dbReference type="ChEBI" id="CHEBI:57692"/>
    </cofactor>
    <text evidence="1">Binds 4 FAD per tetramer. Each FAD binding site is formed by three monomers.</text>
</comment>
<evidence type="ECO:0000256" key="1">
    <source>
        <dbReference type="HAMAP-Rule" id="MF_01408"/>
    </source>
</evidence>
<reference evidence="2 3" key="1">
    <citation type="submission" date="2020-06" db="EMBL/GenBank/DDBJ databases">
        <title>Description of novel acetic acid bacteria.</title>
        <authorList>
            <person name="Sombolestani A."/>
        </authorList>
    </citation>
    <scope>NUCLEOTIDE SEQUENCE [LARGE SCALE GENOMIC DNA]</scope>
    <source>
        <strain evidence="2 3">LMG 31431</strain>
    </source>
</reference>
<dbReference type="GO" id="GO:0050797">
    <property type="term" value="F:thymidylate synthase (FAD) activity"/>
    <property type="evidence" value="ECO:0007669"/>
    <property type="project" value="UniProtKB-UniRule"/>
</dbReference>
<feature type="binding site" evidence="1">
    <location>
        <position position="230"/>
    </location>
    <ligand>
        <name>dUMP</name>
        <dbReference type="ChEBI" id="CHEBI:246422"/>
        <note>ligand shared between dimeric partners</note>
    </ligand>
</feature>
<keyword evidence="1 2" id="KW-0489">Methyltransferase</keyword>
<feature type="binding site" evidence="1">
    <location>
        <position position="225"/>
    </location>
    <ligand>
        <name>FAD</name>
        <dbReference type="ChEBI" id="CHEBI:57692"/>
        <note>ligand shared between neighboring subunits</note>
    </ligand>
</feature>
<accession>A0A7Y7IX36</accession>
<comment type="pathway">
    <text evidence="1">Pyrimidine metabolism; dTTP biosynthesis.</text>
</comment>
<dbReference type="RefSeq" id="WP_176640156.1">
    <property type="nucleotide sequence ID" value="NZ_JABXXP010000177.1"/>
</dbReference>
<keyword evidence="1 2" id="KW-0808">Transferase</keyword>
<keyword evidence="1" id="KW-0545">Nucleotide biosynthesis</keyword>
<keyword evidence="1" id="KW-0521">NADP</keyword>
<comment type="caution">
    <text evidence="2">The sequence shown here is derived from an EMBL/GenBank/DDBJ whole genome shotgun (WGS) entry which is preliminary data.</text>
</comment>
<keyword evidence="1" id="KW-0285">Flavoprotein</keyword>
<protein>
    <recommendedName>
        <fullName evidence="1">Flavin-dependent thymidylate synthase</fullName>
        <shortName evidence="1">FDTS</shortName>
        <ecNumber evidence="1">2.1.1.148</ecNumber>
    </recommendedName>
    <alternativeName>
        <fullName evidence="1">FAD-dependent thymidylate synthase</fullName>
    </alternativeName>
    <alternativeName>
        <fullName evidence="1">Thymidylate synthase ThyX</fullName>
        <shortName evidence="1">TS</shortName>
        <shortName evidence="1">TSase</shortName>
    </alternativeName>
</protein>
<feature type="binding site" evidence="1">
    <location>
        <position position="119"/>
    </location>
    <ligand>
        <name>FAD</name>
        <dbReference type="ChEBI" id="CHEBI:57692"/>
        <note>ligand shared between neighboring subunits</note>
    </ligand>
</feature>
<feature type="binding site" evidence="1">
    <location>
        <begin position="108"/>
        <end position="111"/>
    </location>
    <ligand>
        <name>dUMP</name>
        <dbReference type="ChEBI" id="CHEBI:246422"/>
        <note>ligand shared between dimeric partners</note>
    </ligand>
</feature>
<dbReference type="GO" id="GO:0006231">
    <property type="term" value="P:dTMP biosynthetic process"/>
    <property type="evidence" value="ECO:0007669"/>
    <property type="project" value="UniProtKB-UniRule"/>
</dbReference>
<dbReference type="PROSITE" id="PS51331">
    <property type="entry name" value="THYX"/>
    <property type="match status" value="1"/>
</dbReference>
<comment type="subunit">
    <text evidence="1">Homotetramer.</text>
</comment>
<dbReference type="GO" id="GO:0070402">
    <property type="term" value="F:NADPH binding"/>
    <property type="evidence" value="ECO:0007669"/>
    <property type="project" value="TreeGrafter"/>
</dbReference>
<dbReference type="GO" id="GO:0050660">
    <property type="term" value="F:flavin adenine dinucleotide binding"/>
    <property type="evidence" value="ECO:0007669"/>
    <property type="project" value="UniProtKB-UniRule"/>
</dbReference>
<feature type="binding site" evidence="1">
    <location>
        <begin position="111"/>
        <end position="113"/>
    </location>
    <ligand>
        <name>FAD</name>
        <dbReference type="ChEBI" id="CHEBI:57692"/>
        <note>ligand shared between neighboring subunits</note>
    </ligand>
</feature>
<evidence type="ECO:0000313" key="3">
    <source>
        <dbReference type="Proteomes" id="UP000534870"/>
    </source>
</evidence>
<dbReference type="PANTHER" id="PTHR34934:SF1">
    <property type="entry name" value="FLAVIN-DEPENDENT THYMIDYLATE SYNTHASE"/>
    <property type="match status" value="1"/>
</dbReference>
<name>A0A7Y7IX36_9PROT</name>
<comment type="function">
    <text evidence="1">Catalyzes the reductive methylation of 2'-deoxyuridine-5'-monophosphate (dUMP) to 2'-deoxythymidine-5'-monophosphate (dTMP) while utilizing 5,10-methylenetetrahydrofolate (mTHF) as the methyl donor, and NADPH and FADH(2) as the reductant.</text>
</comment>
<dbReference type="InterPro" id="IPR003669">
    <property type="entry name" value="Thymidylate_synthase_ThyX"/>
</dbReference>
<dbReference type="GO" id="GO:0006235">
    <property type="term" value="P:dTTP biosynthetic process"/>
    <property type="evidence" value="ECO:0007669"/>
    <property type="project" value="UniProtKB-UniRule"/>
</dbReference>
<dbReference type="Pfam" id="PF02511">
    <property type="entry name" value="Thy1"/>
    <property type="match status" value="1"/>
</dbReference>
<dbReference type="UniPathway" id="UPA00575"/>
<feature type="binding site" evidence="1">
    <location>
        <position position="88"/>
    </location>
    <ligand>
        <name>FAD</name>
        <dbReference type="ChEBI" id="CHEBI:57692"/>
        <note>ligand shared between neighboring subunits</note>
    </ligand>
</feature>
<evidence type="ECO:0000313" key="2">
    <source>
        <dbReference type="EMBL" id="NVN11446.1"/>
    </source>
</evidence>
<dbReference type="GO" id="GO:0004799">
    <property type="term" value="F:thymidylate synthase activity"/>
    <property type="evidence" value="ECO:0007669"/>
    <property type="project" value="TreeGrafter"/>
</dbReference>
<dbReference type="HAMAP" id="MF_01408">
    <property type="entry name" value="ThyX"/>
    <property type="match status" value="1"/>
</dbReference>
<dbReference type="SUPFAM" id="SSF69796">
    <property type="entry name" value="Thymidylate synthase-complementing protein Thy1"/>
    <property type="match status" value="1"/>
</dbReference>
<dbReference type="EC" id="2.1.1.148" evidence="1"/>
<dbReference type="PANTHER" id="PTHR34934">
    <property type="entry name" value="FLAVIN-DEPENDENT THYMIDYLATE SYNTHASE"/>
    <property type="match status" value="1"/>
</dbReference>
<dbReference type="EMBL" id="JABXXP010000177">
    <property type="protein sequence ID" value="NVN11446.1"/>
    <property type="molecule type" value="Genomic_DNA"/>
</dbReference>
<dbReference type="AlphaFoldDB" id="A0A7Y7IX36"/>
<comment type="similarity">
    <text evidence="1">Belongs to the thymidylate synthase ThyX family.</text>
</comment>
<comment type="catalytic activity">
    <reaction evidence="1">
        <text>dUMP + (6R)-5,10-methylene-5,6,7,8-tetrahydrofolate + NADPH + H(+) = dTMP + (6S)-5,6,7,8-tetrahydrofolate + NADP(+)</text>
        <dbReference type="Rhea" id="RHEA:29043"/>
        <dbReference type="ChEBI" id="CHEBI:15378"/>
        <dbReference type="ChEBI" id="CHEBI:15636"/>
        <dbReference type="ChEBI" id="CHEBI:57453"/>
        <dbReference type="ChEBI" id="CHEBI:57783"/>
        <dbReference type="ChEBI" id="CHEBI:58349"/>
        <dbReference type="ChEBI" id="CHEBI:63528"/>
        <dbReference type="ChEBI" id="CHEBI:246422"/>
        <dbReference type="EC" id="2.1.1.148"/>
    </reaction>
</comment>
<feature type="binding site" description="in other chain" evidence="1">
    <location>
        <position position="203"/>
    </location>
    <ligand>
        <name>dUMP</name>
        <dbReference type="ChEBI" id="CHEBI:246422"/>
        <note>ligand shared between dimeric partners</note>
    </ligand>
</feature>
<keyword evidence="1" id="KW-0274">FAD</keyword>
<feature type="binding site" description="in other chain" evidence="1">
    <location>
        <begin position="119"/>
        <end position="123"/>
    </location>
    <ligand>
        <name>dUMP</name>
        <dbReference type="ChEBI" id="CHEBI:246422"/>
        <note>ligand shared between dimeric partners</note>
    </ligand>
</feature>
<dbReference type="InterPro" id="IPR036098">
    <property type="entry name" value="Thymidylate_synthase_ThyX_sf"/>
</dbReference>
<dbReference type="GO" id="GO:0032259">
    <property type="term" value="P:methylation"/>
    <property type="evidence" value="ECO:0007669"/>
    <property type="project" value="UniProtKB-KW"/>
</dbReference>